<dbReference type="InterPro" id="IPR038050">
    <property type="entry name" value="Neuro_actylchol_rec"/>
</dbReference>
<dbReference type="InterPro" id="IPR036734">
    <property type="entry name" value="Neur_chan_lig-bd_sf"/>
</dbReference>
<dbReference type="GO" id="GO:0004888">
    <property type="term" value="F:transmembrane signaling receptor activity"/>
    <property type="evidence" value="ECO:0007669"/>
    <property type="project" value="InterPro"/>
</dbReference>
<feature type="transmembrane region" description="Helical" evidence="5">
    <location>
        <begin position="189"/>
        <end position="207"/>
    </location>
</feature>
<evidence type="ECO:0000256" key="2">
    <source>
        <dbReference type="ARBA" id="ARBA00022692"/>
    </source>
</evidence>
<dbReference type="InterPro" id="IPR006029">
    <property type="entry name" value="Neurotrans-gated_channel_TM"/>
</dbReference>
<keyword evidence="4 5" id="KW-0472">Membrane</keyword>
<evidence type="ECO:0000256" key="5">
    <source>
        <dbReference type="SAM" id="Phobius"/>
    </source>
</evidence>
<dbReference type="InterPro" id="IPR006202">
    <property type="entry name" value="Neur_chan_lig-bd"/>
</dbReference>
<dbReference type="Pfam" id="PF02932">
    <property type="entry name" value="Neur_chan_memb"/>
    <property type="match status" value="1"/>
</dbReference>
<name>V4B3J1_LOTGI</name>
<evidence type="ECO:0000259" key="7">
    <source>
        <dbReference type="Pfam" id="PF02932"/>
    </source>
</evidence>
<dbReference type="GO" id="GO:0016020">
    <property type="term" value="C:membrane"/>
    <property type="evidence" value="ECO:0007669"/>
    <property type="project" value="UniProtKB-SubCell"/>
</dbReference>
<dbReference type="Gene3D" id="1.20.58.390">
    <property type="entry name" value="Neurotransmitter-gated ion-channel transmembrane domain"/>
    <property type="match status" value="1"/>
</dbReference>
<keyword evidence="2 5" id="KW-0812">Transmembrane</keyword>
<keyword evidence="3 5" id="KW-1133">Transmembrane helix</keyword>
<keyword evidence="9" id="KW-1185">Reference proteome</keyword>
<feature type="transmembrane region" description="Helical" evidence="5">
    <location>
        <begin position="160"/>
        <end position="183"/>
    </location>
</feature>
<dbReference type="FunFam" id="2.70.170.10:FF:000028">
    <property type="entry name" value="AcetylCholine Receptor"/>
    <property type="match status" value="1"/>
</dbReference>
<feature type="domain" description="Neurotransmitter-gated ion-channel transmembrane" evidence="7">
    <location>
        <begin position="165"/>
        <end position="222"/>
    </location>
</feature>
<dbReference type="InterPro" id="IPR006201">
    <property type="entry name" value="Neur_channel"/>
</dbReference>
<evidence type="ECO:0008006" key="10">
    <source>
        <dbReference type="Google" id="ProtNLM"/>
    </source>
</evidence>
<accession>V4B3J1</accession>
<dbReference type="STRING" id="225164.V4B3J1"/>
<dbReference type="CTD" id="20234119"/>
<evidence type="ECO:0000256" key="4">
    <source>
        <dbReference type="ARBA" id="ARBA00023136"/>
    </source>
</evidence>
<evidence type="ECO:0000256" key="3">
    <source>
        <dbReference type="ARBA" id="ARBA00022989"/>
    </source>
</evidence>
<dbReference type="KEGG" id="lgi:LOTGIDRAFT_138887"/>
<dbReference type="InterPro" id="IPR036719">
    <property type="entry name" value="Neuro-gated_channel_TM_sf"/>
</dbReference>
<evidence type="ECO:0000313" key="8">
    <source>
        <dbReference type="EMBL" id="ESP01931.1"/>
    </source>
</evidence>
<sequence length="222" mass="25142">VFIGQYWRDPRLAWTREDYGNIGFIFATESDVWRPALIVANSVDNLGIIQDAYTPFRITSQGGIVWEPPGIYEVHCVADISYYPFDEQECHIVVSSWGYNLLEVNVTYTGSGINLDEFKTNGEWDLTEIKTLREDNVDSKGDQYGRVKFFFKLKRKSEYYWLNVLLPVIINSVLTALVFALPAESGEKMGYSLTVLLSFAVLLTLIADKIPSTSINTSLIGK</sequence>
<evidence type="ECO:0000259" key="6">
    <source>
        <dbReference type="Pfam" id="PF02931"/>
    </source>
</evidence>
<dbReference type="PRINTS" id="PR00252">
    <property type="entry name" value="NRIONCHANNEL"/>
</dbReference>
<dbReference type="SUPFAM" id="SSF90112">
    <property type="entry name" value="Neurotransmitter-gated ion-channel transmembrane pore"/>
    <property type="match status" value="1"/>
</dbReference>
<gene>
    <name evidence="8" type="ORF">LOTGIDRAFT_138887</name>
</gene>
<dbReference type="SUPFAM" id="SSF63712">
    <property type="entry name" value="Nicotinic receptor ligand binding domain-like"/>
    <property type="match status" value="1"/>
</dbReference>
<organism evidence="8 9">
    <name type="scientific">Lottia gigantea</name>
    <name type="common">Giant owl limpet</name>
    <dbReference type="NCBI Taxonomy" id="225164"/>
    <lineage>
        <taxon>Eukaryota</taxon>
        <taxon>Metazoa</taxon>
        <taxon>Spiralia</taxon>
        <taxon>Lophotrochozoa</taxon>
        <taxon>Mollusca</taxon>
        <taxon>Gastropoda</taxon>
        <taxon>Patellogastropoda</taxon>
        <taxon>Lottioidea</taxon>
        <taxon>Lottiidae</taxon>
        <taxon>Lottia</taxon>
    </lineage>
</organism>
<feature type="non-terminal residue" evidence="8">
    <location>
        <position position="1"/>
    </location>
</feature>
<feature type="domain" description="Neurotransmitter-gated ion-channel ligand-binding" evidence="6">
    <location>
        <begin position="1"/>
        <end position="156"/>
    </location>
</feature>
<dbReference type="PANTHER" id="PTHR18945">
    <property type="entry name" value="NEUROTRANSMITTER GATED ION CHANNEL"/>
    <property type="match status" value="1"/>
</dbReference>
<proteinExistence type="predicted"/>
<dbReference type="OMA" id="KIHETHC"/>
<evidence type="ECO:0000256" key="1">
    <source>
        <dbReference type="ARBA" id="ARBA00004141"/>
    </source>
</evidence>
<evidence type="ECO:0000313" key="9">
    <source>
        <dbReference type="Proteomes" id="UP000030746"/>
    </source>
</evidence>
<dbReference type="OrthoDB" id="6099057at2759"/>
<dbReference type="GO" id="GO:0005230">
    <property type="term" value="F:extracellular ligand-gated monoatomic ion channel activity"/>
    <property type="evidence" value="ECO:0007669"/>
    <property type="project" value="InterPro"/>
</dbReference>
<comment type="subcellular location">
    <subcellularLocation>
        <location evidence="1">Membrane</location>
        <topology evidence="1">Multi-pass membrane protein</topology>
    </subcellularLocation>
</comment>
<dbReference type="RefSeq" id="XP_009047421.1">
    <property type="nucleotide sequence ID" value="XM_009049173.1"/>
</dbReference>
<dbReference type="Gene3D" id="2.70.170.10">
    <property type="entry name" value="Neurotransmitter-gated ion-channel ligand-binding domain"/>
    <property type="match status" value="1"/>
</dbReference>
<dbReference type="AlphaFoldDB" id="V4B3J1"/>
<dbReference type="Proteomes" id="UP000030746">
    <property type="component" value="Unassembled WGS sequence"/>
</dbReference>
<dbReference type="HOGENOM" id="CLU_018074_2_0_1"/>
<reference evidence="8 9" key="1">
    <citation type="journal article" date="2013" name="Nature">
        <title>Insights into bilaterian evolution from three spiralian genomes.</title>
        <authorList>
            <person name="Simakov O."/>
            <person name="Marletaz F."/>
            <person name="Cho S.J."/>
            <person name="Edsinger-Gonzales E."/>
            <person name="Havlak P."/>
            <person name="Hellsten U."/>
            <person name="Kuo D.H."/>
            <person name="Larsson T."/>
            <person name="Lv J."/>
            <person name="Arendt D."/>
            <person name="Savage R."/>
            <person name="Osoegawa K."/>
            <person name="de Jong P."/>
            <person name="Grimwood J."/>
            <person name="Chapman J.A."/>
            <person name="Shapiro H."/>
            <person name="Aerts A."/>
            <person name="Otillar R.P."/>
            <person name="Terry A.Y."/>
            <person name="Boore J.L."/>
            <person name="Grigoriev I.V."/>
            <person name="Lindberg D.R."/>
            <person name="Seaver E.C."/>
            <person name="Weisblat D.A."/>
            <person name="Putnam N.H."/>
            <person name="Rokhsar D.S."/>
        </authorList>
    </citation>
    <scope>NUCLEOTIDE SEQUENCE [LARGE SCALE GENOMIC DNA]</scope>
</reference>
<protein>
    <recommendedName>
        <fullName evidence="10">Neurotransmitter-gated ion-channel ligand-binding domain-containing protein</fullName>
    </recommendedName>
</protein>
<dbReference type="CDD" id="cd19051">
    <property type="entry name" value="LGIC_TM_cation"/>
    <property type="match status" value="1"/>
</dbReference>
<dbReference type="CDD" id="cd18989">
    <property type="entry name" value="LGIC_ECD_cation"/>
    <property type="match status" value="1"/>
</dbReference>
<dbReference type="GeneID" id="20234119"/>
<dbReference type="EMBL" id="KB200330">
    <property type="protein sequence ID" value="ESP01931.1"/>
    <property type="molecule type" value="Genomic_DNA"/>
</dbReference>
<dbReference type="Pfam" id="PF02931">
    <property type="entry name" value="Neur_chan_LBD"/>
    <property type="match status" value="1"/>
</dbReference>